<organism evidence="1 2">
    <name type="scientific">Forsythia ovata</name>
    <dbReference type="NCBI Taxonomy" id="205694"/>
    <lineage>
        <taxon>Eukaryota</taxon>
        <taxon>Viridiplantae</taxon>
        <taxon>Streptophyta</taxon>
        <taxon>Embryophyta</taxon>
        <taxon>Tracheophyta</taxon>
        <taxon>Spermatophyta</taxon>
        <taxon>Magnoliopsida</taxon>
        <taxon>eudicotyledons</taxon>
        <taxon>Gunneridae</taxon>
        <taxon>Pentapetalae</taxon>
        <taxon>asterids</taxon>
        <taxon>lamiids</taxon>
        <taxon>Lamiales</taxon>
        <taxon>Oleaceae</taxon>
        <taxon>Forsythieae</taxon>
        <taxon>Forsythia</taxon>
    </lineage>
</organism>
<proteinExistence type="predicted"/>
<comment type="caution">
    <text evidence="1">The sequence shown here is derived from an EMBL/GenBank/DDBJ whole genome shotgun (WGS) entry which is preliminary data.</text>
</comment>
<dbReference type="AlphaFoldDB" id="A0ABD1UXW0"/>
<keyword evidence="2" id="KW-1185">Reference proteome</keyword>
<evidence type="ECO:0000313" key="2">
    <source>
        <dbReference type="Proteomes" id="UP001604277"/>
    </source>
</evidence>
<protein>
    <submittedName>
        <fullName evidence="1">Uncharacterized protein</fullName>
    </submittedName>
</protein>
<sequence>MKTSYVITQSVSLSLFVHHSRGNCNPSGDDKSPKSEVDSTLAKGGVVGNRLLQSIICCKRVLATFTGTLRPLMLTKSIHLQQQALHSVKLIDPCGGLDVHNYMKSSILSVHAPAKSLTRIRTALAPKDARNYISSGKLLALKKIL</sequence>
<dbReference type="EMBL" id="JBFOLJ010000006">
    <property type="protein sequence ID" value="KAL2529892.1"/>
    <property type="molecule type" value="Genomic_DNA"/>
</dbReference>
<name>A0ABD1UXW0_9LAMI</name>
<dbReference type="Proteomes" id="UP001604277">
    <property type="component" value="Unassembled WGS sequence"/>
</dbReference>
<reference evidence="2" key="1">
    <citation type="submission" date="2024-07" db="EMBL/GenBank/DDBJ databases">
        <title>Two chromosome-level genome assemblies of Korean endemic species Abeliophyllum distichum and Forsythia ovata (Oleaceae).</title>
        <authorList>
            <person name="Jang H."/>
        </authorList>
    </citation>
    <scope>NUCLEOTIDE SEQUENCE [LARGE SCALE GENOMIC DNA]</scope>
</reference>
<gene>
    <name evidence="1" type="ORF">Fot_22493</name>
</gene>
<accession>A0ABD1UXW0</accession>
<evidence type="ECO:0000313" key="1">
    <source>
        <dbReference type="EMBL" id="KAL2529892.1"/>
    </source>
</evidence>